<dbReference type="EMBL" id="CP089044">
    <property type="protein sequence ID" value="UYF76809.1"/>
    <property type="molecule type" value="Genomic_DNA"/>
</dbReference>
<organism evidence="1 5">
    <name type="scientific">Acinetobacter ursingii</name>
    <dbReference type="NCBI Taxonomy" id="108980"/>
    <lineage>
        <taxon>Bacteria</taxon>
        <taxon>Pseudomonadati</taxon>
        <taxon>Pseudomonadota</taxon>
        <taxon>Gammaproteobacteria</taxon>
        <taxon>Moraxellales</taxon>
        <taxon>Moraxellaceae</taxon>
        <taxon>Acinetobacter</taxon>
    </lineage>
</organism>
<reference evidence="3" key="3">
    <citation type="journal article" date="2022" name="J Glob Antimicrob Resist">
        <title>Comparative analysis of IMP-4- and OXA-58-containing plasmids of three carbapenemase-producing Acinetobacter ursingii strains in the Netherlands.</title>
        <authorList>
            <person name="Hendrickx A.P.A."/>
            <person name="Schade R.P."/>
            <person name="Landman F."/>
            <person name="Bosch T."/>
            <person name="Schouls L.M."/>
            <person name="van Dijk K."/>
        </authorList>
    </citation>
    <scope>NUCLEOTIDE SEQUENCE</scope>
    <source>
        <strain evidence="3">RIVM_C010559</strain>
        <strain evidence="4">RIVM_C010761</strain>
    </source>
</reference>
<gene>
    <name evidence="1" type="ORF">DHW29_09455</name>
    <name evidence="2" type="ORF">I6I53_11275</name>
    <name evidence="4" type="ORF">LSO58_08070</name>
    <name evidence="3" type="ORF">LSO60_09615</name>
</gene>
<dbReference type="Proteomes" id="UP000595320">
    <property type="component" value="Chromosome"/>
</dbReference>
<dbReference type="EMBL" id="CP089051">
    <property type="protein sequence ID" value="UYF70552.1"/>
    <property type="molecule type" value="Genomic_DNA"/>
</dbReference>
<accession>A0A3F3L2S3</accession>
<evidence type="ECO:0000313" key="1">
    <source>
        <dbReference type="EMBL" id="HCK30387.1"/>
    </source>
</evidence>
<reference evidence="1 5" key="1">
    <citation type="journal article" date="2018" name="Nat. Biotechnol.">
        <title>A standardized bacterial taxonomy based on genome phylogeny substantially revises the tree of life.</title>
        <authorList>
            <person name="Parks D.H."/>
            <person name="Chuvochina M."/>
            <person name="Waite D.W."/>
            <person name="Rinke C."/>
            <person name="Skarshewski A."/>
            <person name="Chaumeil P.A."/>
            <person name="Hugenholtz P."/>
        </authorList>
    </citation>
    <scope>NUCLEOTIDE SEQUENCE [LARGE SCALE GENOMIC DNA]</scope>
    <source>
        <strain evidence="1">UBA9669</strain>
    </source>
</reference>
<dbReference type="Proteomes" id="UP001164064">
    <property type="component" value="Chromosome"/>
</dbReference>
<evidence type="ECO:0000313" key="4">
    <source>
        <dbReference type="EMBL" id="UYF76809.1"/>
    </source>
</evidence>
<dbReference type="EMBL" id="CP068176">
    <property type="protein sequence ID" value="QQT85485.1"/>
    <property type="molecule type" value="Genomic_DNA"/>
</dbReference>
<dbReference type="AlphaFoldDB" id="A0A3F3L2S3"/>
<evidence type="ECO:0000313" key="2">
    <source>
        <dbReference type="EMBL" id="QQT85485.1"/>
    </source>
</evidence>
<evidence type="ECO:0000313" key="3">
    <source>
        <dbReference type="EMBL" id="UYF70552.1"/>
    </source>
</evidence>
<dbReference type="RefSeq" id="WP_004988129.1">
    <property type="nucleotide sequence ID" value="NZ_AP018824.1"/>
</dbReference>
<sequence>MAKRKYSKELFNVRRINRQWWVLLYSPESGLIEKTEKTKTRSQANQYADDYTEKYYVDLYLKQQLEQQKSSS</sequence>
<evidence type="ECO:0000313" key="5">
    <source>
        <dbReference type="Proteomes" id="UP000263596"/>
    </source>
</evidence>
<dbReference type="Proteomes" id="UP000263596">
    <property type="component" value="Unassembled WGS sequence"/>
</dbReference>
<dbReference type="EMBL" id="DPVE01000160">
    <property type="protein sequence ID" value="HCK30387.1"/>
    <property type="molecule type" value="Genomic_DNA"/>
</dbReference>
<dbReference type="GeneID" id="66212761"/>
<name>A0A3F3L2S3_9GAMM</name>
<proteinExistence type="predicted"/>
<evidence type="ECO:0000313" key="6">
    <source>
        <dbReference type="Proteomes" id="UP000595320"/>
    </source>
</evidence>
<protein>
    <submittedName>
        <fullName evidence="1">Uncharacterized protein</fullName>
    </submittedName>
</protein>
<reference evidence="2 6" key="2">
    <citation type="submission" date="2021-01" db="EMBL/GenBank/DDBJ databases">
        <title>FDA dAtabase for Regulatory Grade micrObial Sequences (FDA-ARGOS): Supporting development and validation of Infectious Disease Dx tests.</title>
        <authorList>
            <person name="Sproer C."/>
            <person name="Gronow S."/>
            <person name="Severitt S."/>
            <person name="Schroder I."/>
            <person name="Tallon L."/>
            <person name="Sadzewicz L."/>
            <person name="Zhao X."/>
            <person name="Boylan J."/>
            <person name="Ott S."/>
            <person name="Bowen H."/>
            <person name="Vavikolanu K."/>
            <person name="Mehta A."/>
            <person name="Aluvathingal J."/>
            <person name="Nadendla S."/>
            <person name="Lowell S."/>
            <person name="Myers T."/>
            <person name="Yan Y."/>
            <person name="Sichtig H."/>
        </authorList>
    </citation>
    <scope>NUCLEOTIDE SEQUENCE [LARGE SCALE GENOMIC DNA]</scope>
    <source>
        <strain evidence="2 6">FDAARGOS_1096</strain>
    </source>
</reference>
<dbReference type="Proteomes" id="UP001164081">
    <property type="component" value="Chromosome"/>
</dbReference>